<protein>
    <recommendedName>
        <fullName evidence="3">DNA polymerase III subunit psi</fullName>
    </recommendedName>
</protein>
<evidence type="ECO:0008006" key="3">
    <source>
        <dbReference type="Google" id="ProtNLM"/>
    </source>
</evidence>
<dbReference type="EMBL" id="BMEC01000003">
    <property type="protein sequence ID" value="GGC29526.1"/>
    <property type="molecule type" value="Genomic_DNA"/>
</dbReference>
<evidence type="ECO:0000313" key="1">
    <source>
        <dbReference type="EMBL" id="GGC29526.1"/>
    </source>
</evidence>
<name>A0ABQ1LWH6_9BACT</name>
<proteinExistence type="predicted"/>
<reference evidence="2" key="1">
    <citation type="journal article" date="2019" name="Int. J. Syst. Evol. Microbiol.">
        <title>The Global Catalogue of Microorganisms (GCM) 10K type strain sequencing project: providing services to taxonomists for standard genome sequencing and annotation.</title>
        <authorList>
            <consortium name="The Broad Institute Genomics Platform"/>
            <consortium name="The Broad Institute Genome Sequencing Center for Infectious Disease"/>
            <person name="Wu L."/>
            <person name="Ma J."/>
        </authorList>
    </citation>
    <scope>NUCLEOTIDE SEQUENCE [LARGE SCALE GENOMIC DNA]</scope>
    <source>
        <strain evidence="2">CGMCC 1.10832</strain>
    </source>
</reference>
<keyword evidence="2" id="KW-1185">Reference proteome</keyword>
<dbReference type="RefSeq" id="WP_188461601.1">
    <property type="nucleotide sequence ID" value="NZ_BAABHU010000003.1"/>
</dbReference>
<evidence type="ECO:0000313" key="2">
    <source>
        <dbReference type="Proteomes" id="UP000636010"/>
    </source>
</evidence>
<dbReference type="SUPFAM" id="SSF102220">
    <property type="entry name" value="DNA polymerase III psi subunit"/>
    <property type="match status" value="1"/>
</dbReference>
<sequence>MKIDQEYLPLIFETDIIYVTEEANSSVAADVEKFPAINNKSPKAEKPIEVVNEAPQAYTSTSSVIQVMIDDNFGDNDKILLGNILKALNTDLSEVTILQEHPEDFKNTNASLFLCFDDNLVKSSQYELNQVFKTKVIYSHSLSTLDKNKTLKMSLWKLLKEF</sequence>
<dbReference type="InterPro" id="IPR036654">
    <property type="entry name" value="DNA_pol_III_psi_sf"/>
</dbReference>
<gene>
    <name evidence="1" type="ORF">GCM10011506_13680</name>
</gene>
<organism evidence="1 2">
    <name type="scientific">Marivirga lumbricoides</name>
    <dbReference type="NCBI Taxonomy" id="1046115"/>
    <lineage>
        <taxon>Bacteria</taxon>
        <taxon>Pseudomonadati</taxon>
        <taxon>Bacteroidota</taxon>
        <taxon>Cytophagia</taxon>
        <taxon>Cytophagales</taxon>
        <taxon>Marivirgaceae</taxon>
        <taxon>Marivirga</taxon>
    </lineage>
</organism>
<dbReference type="Gene3D" id="3.40.50.10220">
    <property type="entry name" value="DNA polymerase III, psi subunit"/>
    <property type="match status" value="1"/>
</dbReference>
<dbReference type="Proteomes" id="UP000636010">
    <property type="component" value="Unassembled WGS sequence"/>
</dbReference>
<comment type="caution">
    <text evidence="1">The sequence shown here is derived from an EMBL/GenBank/DDBJ whole genome shotgun (WGS) entry which is preliminary data.</text>
</comment>
<accession>A0ABQ1LWH6</accession>